<dbReference type="RefSeq" id="WP_091960859.1">
    <property type="nucleotide sequence ID" value="NZ_FOLH01000002.1"/>
</dbReference>
<dbReference type="Pfam" id="PF04386">
    <property type="entry name" value="SspB"/>
    <property type="match status" value="1"/>
</dbReference>
<proteinExistence type="predicted"/>
<dbReference type="EMBL" id="FOLH01000002">
    <property type="protein sequence ID" value="SFC04339.1"/>
    <property type="molecule type" value="Genomic_DNA"/>
</dbReference>
<dbReference type="OrthoDB" id="9797358at2"/>
<dbReference type="InterPro" id="IPR036760">
    <property type="entry name" value="SspB-like_sf"/>
</dbReference>
<evidence type="ECO:0000313" key="3">
    <source>
        <dbReference type="Proteomes" id="UP000199058"/>
    </source>
</evidence>
<dbReference type="AlphaFoldDB" id="A0A1I1FXP0"/>
<dbReference type="PIRSF" id="PIRSF005276">
    <property type="entry name" value="SspB"/>
    <property type="match status" value="1"/>
</dbReference>
<evidence type="ECO:0000256" key="1">
    <source>
        <dbReference type="SAM" id="MobiDB-lite"/>
    </source>
</evidence>
<feature type="region of interest" description="Disordered" evidence="1">
    <location>
        <begin position="105"/>
        <end position="142"/>
    </location>
</feature>
<feature type="compositionally biased region" description="Acidic residues" evidence="1">
    <location>
        <begin position="105"/>
        <end position="116"/>
    </location>
</feature>
<keyword evidence="3" id="KW-1185">Reference proteome</keyword>
<sequence length="142" mass="15334">MTSSSRPYLLRGLYEWLLDNHLTPHVIIAADLPGVEVPREQVQEGQLVLNISDTATRGLEISNEALTFSARFGGVPRQLYIPMEAVVAIYARENGAGMVFGQEPGVEEALEEEEASSESPSAASEEAPASASRQASHLKVVK</sequence>
<dbReference type="PANTHER" id="PTHR37486">
    <property type="entry name" value="STRINGENT STARVATION PROTEIN B"/>
    <property type="match status" value="1"/>
</dbReference>
<evidence type="ECO:0000313" key="2">
    <source>
        <dbReference type="EMBL" id="SFC04339.1"/>
    </source>
</evidence>
<organism evidence="2 3">
    <name type="scientific">Marinospirillum celere</name>
    <dbReference type="NCBI Taxonomy" id="1122252"/>
    <lineage>
        <taxon>Bacteria</taxon>
        <taxon>Pseudomonadati</taxon>
        <taxon>Pseudomonadota</taxon>
        <taxon>Gammaproteobacteria</taxon>
        <taxon>Oceanospirillales</taxon>
        <taxon>Oceanospirillaceae</taxon>
        <taxon>Marinospirillum</taxon>
    </lineage>
</organism>
<feature type="compositionally biased region" description="Low complexity" evidence="1">
    <location>
        <begin position="117"/>
        <end position="132"/>
    </location>
</feature>
<dbReference type="GO" id="GO:0005840">
    <property type="term" value="C:ribosome"/>
    <property type="evidence" value="ECO:0007669"/>
    <property type="project" value="TreeGrafter"/>
</dbReference>
<dbReference type="InterPro" id="IPR007481">
    <property type="entry name" value="SspB"/>
</dbReference>
<dbReference type="GO" id="GO:0045732">
    <property type="term" value="P:positive regulation of protein catabolic process"/>
    <property type="evidence" value="ECO:0007669"/>
    <property type="project" value="TreeGrafter"/>
</dbReference>
<gene>
    <name evidence="2" type="ORF">SAMN05660443_1286</name>
</gene>
<dbReference type="GO" id="GO:0005829">
    <property type="term" value="C:cytosol"/>
    <property type="evidence" value="ECO:0007669"/>
    <property type="project" value="TreeGrafter"/>
</dbReference>
<dbReference type="Proteomes" id="UP000199058">
    <property type="component" value="Unassembled WGS sequence"/>
</dbReference>
<dbReference type="NCBIfam" id="NF008769">
    <property type="entry name" value="PRK11798.2-5"/>
    <property type="match status" value="1"/>
</dbReference>
<dbReference type="PANTHER" id="PTHR37486:SF1">
    <property type="entry name" value="STRINGENT STARVATION PROTEIN B"/>
    <property type="match status" value="1"/>
</dbReference>
<dbReference type="NCBIfam" id="NF008763">
    <property type="entry name" value="PRK11798.1-2"/>
    <property type="match status" value="1"/>
</dbReference>
<dbReference type="STRING" id="1122252.SAMN05660443_1286"/>
<name>A0A1I1FXP0_9GAMM</name>
<accession>A0A1I1FXP0</accession>
<protein>
    <submittedName>
        <fullName evidence="2">Stringent starvation protein B</fullName>
    </submittedName>
</protein>
<dbReference type="Gene3D" id="2.30.30.220">
    <property type="entry name" value="SspB-like"/>
    <property type="match status" value="1"/>
</dbReference>
<reference evidence="2 3" key="1">
    <citation type="submission" date="2016-10" db="EMBL/GenBank/DDBJ databases">
        <authorList>
            <person name="de Groot N.N."/>
        </authorList>
    </citation>
    <scope>NUCLEOTIDE SEQUENCE [LARGE SCALE GENOMIC DNA]</scope>
    <source>
        <strain evidence="2 3">DSM 18438</strain>
    </source>
</reference>
<dbReference type="SUPFAM" id="SSF101738">
    <property type="entry name" value="SspB-like"/>
    <property type="match status" value="1"/>
</dbReference>